<evidence type="ECO:0000313" key="2">
    <source>
        <dbReference type="Proteomes" id="UP000192527"/>
    </source>
</evidence>
<dbReference type="EMBL" id="CP020772">
    <property type="protein sequence ID" value="ARI76140.1"/>
    <property type="molecule type" value="Genomic_DNA"/>
</dbReference>
<reference evidence="1 2" key="1">
    <citation type="submission" date="2017-04" db="EMBL/GenBank/DDBJ databases">
        <title>The whole genome sequencing and assembly of Halobacillus mangrovi strain.</title>
        <authorList>
            <person name="Lee S.-J."/>
            <person name="Park M.-K."/>
            <person name="Kim J.-Y."/>
            <person name="Lee Y.-J."/>
            <person name="Yi H."/>
            <person name="Bahn Y.-S."/>
            <person name="Kim J.F."/>
            <person name="Lee D.-W."/>
        </authorList>
    </citation>
    <scope>NUCLEOTIDE SEQUENCE [LARGE SCALE GENOMIC DNA]</scope>
    <source>
        <strain evidence="1 2">KTB 131</strain>
    </source>
</reference>
<dbReference type="Proteomes" id="UP000192527">
    <property type="component" value="Chromosome"/>
</dbReference>
<evidence type="ECO:0000313" key="1">
    <source>
        <dbReference type="EMBL" id="ARI76140.1"/>
    </source>
</evidence>
<dbReference type="OrthoDB" id="2907209at2"/>
<keyword evidence="2" id="KW-1185">Reference proteome</keyword>
<dbReference type="RefSeq" id="WP_085028379.1">
    <property type="nucleotide sequence ID" value="NZ_CP020772.1"/>
</dbReference>
<proteinExistence type="predicted"/>
<name>A0A1W5ZS48_9BACI</name>
<organism evidence="1 2">
    <name type="scientific">Halobacillus mangrovi</name>
    <dbReference type="NCBI Taxonomy" id="402384"/>
    <lineage>
        <taxon>Bacteria</taxon>
        <taxon>Bacillati</taxon>
        <taxon>Bacillota</taxon>
        <taxon>Bacilli</taxon>
        <taxon>Bacillales</taxon>
        <taxon>Bacillaceae</taxon>
        <taxon>Halobacillus</taxon>
    </lineage>
</organism>
<dbReference type="AlphaFoldDB" id="A0A1W5ZS48"/>
<accession>A0A1W5ZS48</accession>
<protein>
    <submittedName>
        <fullName evidence="1">Uncharacterized protein</fullName>
    </submittedName>
</protein>
<gene>
    <name evidence="1" type="ORF">HM131_04510</name>
</gene>
<sequence>MAKASQPIESFYHKVYETMEALHQEAENVKGSLDQETPADLEKIERTEFALQLSKDILENFVDSGKSMTINYDHRSVTIEVSK</sequence>
<dbReference type="KEGG" id="hmn:HM131_04510"/>